<dbReference type="Proteomes" id="UP000320333">
    <property type="component" value="Unassembled WGS sequence"/>
</dbReference>
<keyword evidence="5" id="KW-1185">Reference proteome</keyword>
<dbReference type="STRING" id="246404.A0A507FHH9"/>
<evidence type="ECO:0000313" key="4">
    <source>
        <dbReference type="EMBL" id="TPX75095.1"/>
    </source>
</evidence>
<dbReference type="OrthoDB" id="9982462at2759"/>
<keyword evidence="3" id="KW-0732">Signal</keyword>
<feature type="compositionally biased region" description="Pro residues" evidence="2">
    <location>
        <begin position="402"/>
        <end position="497"/>
    </location>
</feature>
<accession>A0A507FHH9</accession>
<dbReference type="EMBL" id="QEAP01000095">
    <property type="protein sequence ID" value="TPX75095.1"/>
    <property type="molecule type" value="Genomic_DNA"/>
</dbReference>
<reference evidence="4 5" key="1">
    <citation type="journal article" date="2019" name="Sci. Rep.">
        <title>Comparative genomics of chytrid fungi reveal insights into the obligate biotrophic and pathogenic lifestyle of Synchytrium endobioticum.</title>
        <authorList>
            <person name="van de Vossenberg B.T.L.H."/>
            <person name="Warris S."/>
            <person name="Nguyen H.D.T."/>
            <person name="van Gent-Pelzer M.P.E."/>
            <person name="Joly D.L."/>
            <person name="van de Geest H.C."/>
            <person name="Bonants P.J.M."/>
            <person name="Smith D.S."/>
            <person name="Levesque C.A."/>
            <person name="van der Lee T.A.J."/>
        </authorList>
    </citation>
    <scope>NUCLEOTIDE SEQUENCE [LARGE SCALE GENOMIC DNA]</scope>
    <source>
        <strain evidence="4 5">CBS 675.73</strain>
    </source>
</reference>
<evidence type="ECO:0000256" key="2">
    <source>
        <dbReference type="SAM" id="MobiDB-lite"/>
    </source>
</evidence>
<protein>
    <submittedName>
        <fullName evidence="4">Uncharacterized protein</fullName>
    </submittedName>
</protein>
<evidence type="ECO:0000256" key="1">
    <source>
        <dbReference type="ARBA" id="ARBA00022581"/>
    </source>
</evidence>
<feature type="chain" id="PRO_5021508635" evidence="3">
    <location>
        <begin position="26"/>
        <end position="920"/>
    </location>
</feature>
<comment type="caution">
    <text evidence="4">The sequence shown here is derived from an EMBL/GenBank/DDBJ whole genome shotgun (WGS) entry which is preliminary data.</text>
</comment>
<dbReference type="PANTHER" id="PTHR13037:SF24">
    <property type="entry name" value="POLYCOMB PROTEIN PCL-RELATED"/>
    <property type="match status" value="1"/>
</dbReference>
<name>A0A507FHH9_9FUNG</name>
<proteinExistence type="predicted"/>
<feature type="signal peptide" evidence="3">
    <location>
        <begin position="1"/>
        <end position="25"/>
    </location>
</feature>
<dbReference type="PANTHER" id="PTHR13037">
    <property type="entry name" value="FORMIN"/>
    <property type="match status" value="1"/>
</dbReference>
<dbReference type="AlphaFoldDB" id="A0A507FHH9"/>
<evidence type="ECO:0000313" key="5">
    <source>
        <dbReference type="Proteomes" id="UP000320333"/>
    </source>
</evidence>
<gene>
    <name evidence="4" type="ORF">CcCBS67573_g03630</name>
</gene>
<organism evidence="4 5">
    <name type="scientific">Chytriomyces confervae</name>
    <dbReference type="NCBI Taxonomy" id="246404"/>
    <lineage>
        <taxon>Eukaryota</taxon>
        <taxon>Fungi</taxon>
        <taxon>Fungi incertae sedis</taxon>
        <taxon>Chytridiomycota</taxon>
        <taxon>Chytridiomycota incertae sedis</taxon>
        <taxon>Chytridiomycetes</taxon>
        <taxon>Chytridiales</taxon>
        <taxon>Chytriomycetaceae</taxon>
        <taxon>Chytriomyces</taxon>
    </lineage>
</organism>
<feature type="region of interest" description="Disordered" evidence="2">
    <location>
        <begin position="402"/>
        <end position="542"/>
    </location>
</feature>
<sequence length="920" mass="101169">MKTRLAIAICVCVLVLLTALFQCLSVNNHTHATTVSSVPSIAAEDRISPETFKQLADFYFGYDSSASAHPTPLTQNSSIETMIPNRSVVFVNSWEMKAFIEKILPRIGVPIVLVTGDTTGVSMPLGVLGTEETAKLVADPRVLQWFTMNCDEGAQTFAHKIRCIPIGVNSYIDSLILLQELHHEGVGLVRGGIKQNLRTHKAAGKNNLLVSFNTFTNEAVREPVFQLFCGDAGDDISNGMRVIRESLVTCYVNNTMPQKEFYKSYLSTARFVLAPHGNGLDSYRVWETLFLGSYPIVKTSSLDSLYQDLPVIILDEWDDLTPEMLQKEFARFRRLNHNYERLYSRYWRNFHTSEHWPPMSGPPPPPPPPPMMGGPPPPPPPPPMMGGPPPPPPPPMMGGPPPPPPPPPFMGGGPPPPPPPPMMGGGPPPPPPPPMMGGGPPPPPPPPMMGGGPPPPPPPPGGGPPPPPPPPGFGGGPPPPPPPPGFGGAPPPPPPPAAATKAPVDAQADMFNAIKNGGFKLKKRGPPPEKSIIDQLKGPEVSPEEKARLAKQAEEELRSSLFIELLGHMETSNGNLEELTTKAANSTKVARGFIFNLVRKEFVDAFRSKESMPPNGKKDPAQVYAGIEVNRAIKLKDRSEADVKDQIENGGIVARVHMYRFDDKAQTHTLDEIVLLKGRAFPKPLPPFSEPEPVKDGSRLKMNEWDAWEKRRDDYRQMDYFQFELNFKKLMDQDQITTLQMKKLEQTQIAMRRMADSLSKQFENHTTDELKEVVESIPKQLREFRERLEAESGVILRGEGIKLTPEFMKKNMKKSASLLAAEKALAVAAAEEARLRDEEARAKGAATAAEASPPVFTYKSFLEKASEAKDGGDFDKLLDSVTSQMMSDDEEETVKTSKRLNRLRTFHVGIKSRGHKFNEV</sequence>
<keyword evidence="1" id="KW-0945">Host-virus interaction</keyword>
<evidence type="ECO:0000256" key="3">
    <source>
        <dbReference type="SAM" id="SignalP"/>
    </source>
</evidence>